<evidence type="ECO:0000256" key="4">
    <source>
        <dbReference type="ARBA" id="ARBA00022840"/>
    </source>
</evidence>
<reference evidence="11 13" key="2">
    <citation type="submission" date="2018-03" db="EMBL/GenBank/DDBJ databases">
        <authorList>
            <person name="Fogelqvist J."/>
        </authorList>
    </citation>
    <scope>NUCLEOTIDE SEQUENCE [LARGE SCALE GENOMIC DNA]</scope>
</reference>
<evidence type="ECO:0000256" key="6">
    <source>
        <dbReference type="HAMAP-Rule" id="MF_03035"/>
    </source>
</evidence>
<evidence type="ECO:0000259" key="9">
    <source>
        <dbReference type="Pfam" id="PF16575"/>
    </source>
</evidence>
<dbReference type="InterPro" id="IPR032319">
    <property type="entry name" value="CLP1_P"/>
</dbReference>
<keyword evidence="12" id="KW-1185">Reference proteome</keyword>
<evidence type="ECO:0000313" key="11">
    <source>
        <dbReference type="EMBL" id="SPR01004.1"/>
    </source>
</evidence>
<dbReference type="PANTHER" id="PTHR12755">
    <property type="entry name" value="CLEAVAGE/POLYADENYLATION FACTOR IA SUBUNIT CLP1P"/>
    <property type="match status" value="1"/>
</dbReference>
<keyword evidence="3 6" id="KW-0547">Nucleotide-binding</keyword>
<dbReference type="OrthoDB" id="258143at2759"/>
<comment type="subcellular location">
    <subcellularLocation>
        <location evidence="1 6">Nucleus</location>
    </subcellularLocation>
</comment>
<dbReference type="AlphaFoldDB" id="A0A0G4IPD0"/>
<feature type="domain" description="Clp1 P-loop" evidence="9">
    <location>
        <begin position="109"/>
        <end position="296"/>
    </location>
</feature>
<organism evidence="10 12">
    <name type="scientific">Plasmodiophora brassicae</name>
    <name type="common">Clubroot disease agent</name>
    <dbReference type="NCBI Taxonomy" id="37360"/>
    <lineage>
        <taxon>Eukaryota</taxon>
        <taxon>Sar</taxon>
        <taxon>Rhizaria</taxon>
        <taxon>Endomyxa</taxon>
        <taxon>Phytomyxea</taxon>
        <taxon>Plasmodiophorida</taxon>
        <taxon>Plasmodiophoridae</taxon>
        <taxon>Plasmodiophora</taxon>
    </lineage>
</organism>
<dbReference type="InterPro" id="IPR028606">
    <property type="entry name" value="Clp1"/>
</dbReference>
<evidence type="ECO:0000256" key="2">
    <source>
        <dbReference type="ARBA" id="ARBA00022664"/>
    </source>
</evidence>
<dbReference type="FunFam" id="2.60.120.1030:FF:000001">
    <property type="entry name" value="Protein CLP1 homolog 5"/>
    <property type="match status" value="1"/>
</dbReference>
<evidence type="ECO:0000259" key="7">
    <source>
        <dbReference type="Pfam" id="PF06807"/>
    </source>
</evidence>
<dbReference type="GO" id="GO:0005524">
    <property type="term" value="F:ATP binding"/>
    <property type="evidence" value="ECO:0007669"/>
    <property type="project" value="UniProtKB-UniRule"/>
</dbReference>
<dbReference type="Gene3D" id="2.60.120.1030">
    <property type="entry name" value="Clp1, DNA binding domain"/>
    <property type="match status" value="1"/>
</dbReference>
<dbReference type="GO" id="GO:0031124">
    <property type="term" value="P:mRNA 3'-end processing"/>
    <property type="evidence" value="ECO:0007669"/>
    <property type="project" value="UniProtKB-UniRule"/>
</dbReference>
<feature type="domain" description="Clp1 C-terminal" evidence="7">
    <location>
        <begin position="301"/>
        <end position="412"/>
    </location>
</feature>
<keyword evidence="11" id="KW-0496">Mitochondrion</keyword>
<dbReference type="Pfam" id="PF16575">
    <property type="entry name" value="CLP1_P"/>
    <property type="match status" value="1"/>
</dbReference>
<geneLocation type="mitochondrion" evidence="11"/>
<comment type="function">
    <text evidence="6">Required for endonucleolytic cleavage during polyadenylation-dependent pre-mRNA 3'-end formation.</text>
</comment>
<dbReference type="EMBL" id="CDSF01000078">
    <property type="protein sequence ID" value="CEO97024.1"/>
    <property type="molecule type" value="Genomic_DNA"/>
</dbReference>
<dbReference type="Proteomes" id="UP000290189">
    <property type="component" value="Unassembled WGS sequence"/>
</dbReference>
<dbReference type="GO" id="GO:0006388">
    <property type="term" value="P:tRNA splicing, via endonucleolytic cleavage and ligation"/>
    <property type="evidence" value="ECO:0007669"/>
    <property type="project" value="TreeGrafter"/>
</dbReference>
<dbReference type="InterPro" id="IPR032324">
    <property type="entry name" value="Clp1_N"/>
</dbReference>
<protein>
    <recommendedName>
        <fullName evidence="6">Protein CLP1 homolog</fullName>
    </recommendedName>
</protein>
<feature type="binding site" evidence="6">
    <location>
        <begin position="112"/>
        <end position="117"/>
    </location>
    <ligand>
        <name>ATP</name>
        <dbReference type="ChEBI" id="CHEBI:30616"/>
    </ligand>
</feature>
<dbReference type="InterPro" id="IPR027417">
    <property type="entry name" value="P-loop_NTPase"/>
</dbReference>
<dbReference type="InterPro" id="IPR010655">
    <property type="entry name" value="Clp1_C"/>
</dbReference>
<dbReference type="EMBL" id="OVEO01000016">
    <property type="protein sequence ID" value="SPR01004.1"/>
    <property type="molecule type" value="Genomic_DNA"/>
</dbReference>
<gene>
    <name evidence="10" type="ORF">PBRA_005628</name>
    <name evidence="11" type="ORF">PLBR_LOCUS8219</name>
</gene>
<evidence type="ECO:0000313" key="13">
    <source>
        <dbReference type="Proteomes" id="UP000290189"/>
    </source>
</evidence>
<dbReference type="InterPro" id="IPR045116">
    <property type="entry name" value="Clp1/Grc3"/>
</dbReference>
<dbReference type="FunFam" id="2.40.30.330:FF:000002">
    <property type="entry name" value="Protein CLP1 homolog"/>
    <property type="match status" value="1"/>
</dbReference>
<dbReference type="Gene3D" id="2.40.30.330">
    <property type="entry name" value="Pre-mRNA cleavage complex subunit Clp1, C-terminal domain"/>
    <property type="match status" value="1"/>
</dbReference>
<comment type="caution">
    <text evidence="6">Lacks conserved residue(s) required for the propagation of feature annotation.</text>
</comment>
<keyword evidence="4 6" id="KW-0067">ATP-binding</keyword>
<dbReference type="PANTHER" id="PTHR12755:SF6">
    <property type="entry name" value="POLYRIBONUCLEOTIDE 5'-HYDROXYL-KINASE CLP1"/>
    <property type="match status" value="1"/>
</dbReference>
<feature type="domain" description="Clp1 N-terminal" evidence="8">
    <location>
        <begin position="11"/>
        <end position="98"/>
    </location>
</feature>
<dbReference type="Proteomes" id="UP000039324">
    <property type="component" value="Unassembled WGS sequence"/>
</dbReference>
<dbReference type="Pfam" id="PF16573">
    <property type="entry name" value="CLP1_N"/>
    <property type="match status" value="1"/>
</dbReference>
<dbReference type="STRING" id="37360.A0A0G4IPD0"/>
<proteinExistence type="inferred from homology"/>
<dbReference type="SUPFAM" id="SSF52540">
    <property type="entry name" value="P-loop containing nucleoside triphosphate hydrolases"/>
    <property type="match status" value="1"/>
</dbReference>
<evidence type="ECO:0000313" key="10">
    <source>
        <dbReference type="EMBL" id="CEO97024.1"/>
    </source>
</evidence>
<keyword evidence="5 6" id="KW-0539">Nucleus</keyword>
<evidence type="ECO:0000259" key="8">
    <source>
        <dbReference type="Pfam" id="PF16573"/>
    </source>
</evidence>
<dbReference type="Gene3D" id="3.40.50.300">
    <property type="entry name" value="P-loop containing nucleotide triphosphate hydrolases"/>
    <property type="match status" value="1"/>
</dbReference>
<name>A0A0G4IPD0_PLABS</name>
<evidence type="ECO:0000256" key="5">
    <source>
        <dbReference type="ARBA" id="ARBA00023242"/>
    </source>
</evidence>
<evidence type="ECO:0000256" key="3">
    <source>
        <dbReference type="ARBA" id="ARBA00022741"/>
    </source>
</evidence>
<dbReference type="Pfam" id="PF06807">
    <property type="entry name" value="Clp1"/>
    <property type="match status" value="1"/>
</dbReference>
<comment type="similarity">
    <text evidence="6">Belongs to the Clp1 family. Clp1 subfamily.</text>
</comment>
<dbReference type="HAMAP" id="MF_03035">
    <property type="entry name" value="Clp1"/>
    <property type="match status" value="1"/>
</dbReference>
<dbReference type="GO" id="GO:0051731">
    <property type="term" value="F:polynucleotide 5'-hydroxyl-kinase activity"/>
    <property type="evidence" value="ECO:0007669"/>
    <property type="project" value="InterPro"/>
</dbReference>
<reference evidence="10 12" key="1">
    <citation type="submission" date="2015-02" db="EMBL/GenBank/DDBJ databases">
        <authorList>
            <person name="Chooi Y.-H."/>
        </authorList>
    </citation>
    <scope>NUCLEOTIDE SEQUENCE [LARGE SCALE GENOMIC DNA]</scope>
    <source>
        <strain evidence="10">E3</strain>
    </source>
</reference>
<dbReference type="InterPro" id="IPR038239">
    <property type="entry name" value="Clp1_N_sf"/>
</dbReference>
<keyword evidence="2 6" id="KW-0507">mRNA processing</keyword>
<accession>A0A0G4IPD0</accession>
<evidence type="ECO:0000256" key="1">
    <source>
        <dbReference type="ARBA" id="ARBA00004123"/>
    </source>
</evidence>
<feature type="binding site" evidence="6">
    <location>
        <position position="16"/>
    </location>
    <ligand>
        <name>ATP</name>
        <dbReference type="ChEBI" id="CHEBI:30616"/>
    </ligand>
</feature>
<evidence type="ECO:0000313" key="12">
    <source>
        <dbReference type="Proteomes" id="UP000039324"/>
    </source>
</evidence>
<dbReference type="InterPro" id="IPR038238">
    <property type="entry name" value="Clp1_C_sf"/>
</dbReference>
<dbReference type="GO" id="GO:0005849">
    <property type="term" value="C:mRNA cleavage factor complex"/>
    <property type="evidence" value="ECO:0007669"/>
    <property type="project" value="InterPro"/>
</dbReference>
<sequence length="413" mass="45064">MEETPVQKFQLASESELRLETLPDQAVTVRLLNGTAELFGTELAKDVEYSLADAAAIYTWHGCSLEVKGRTAVVYISDETPMREYINLHSKIDALRESSADGPRVMIVGSSDSGKSTLARILLSYSVRAGRRPLFLDIDVGHNDIAIPGAVAATSILHPFDVEKGLTHRVPVVFFYGHVSPVENVDHYKTCVQQLGAAVDKRFGVHEDERRSGFVVSTCGWTDGEGYKMIIEVAKLLRISHIVVIGQDRLRAQLGNEPELAGVVVVKVPKSGGVIARDPSTRRLQMHKRVRQYFYGVSGDLCPHTSVLRYNAVGVYQVGGLAQAPSTMLPIGEERQLEPNQIMPVTPSNEFNNSILAVSQASSPEELLTAPVAGFVFVAAVESAKHSLKILAPCPGPLPYTCLLYGSLKWIDT</sequence>
<dbReference type="OMA" id="VQYVNCH"/>